<dbReference type="Gene3D" id="3.30.450.20">
    <property type="entry name" value="PAS domain"/>
    <property type="match status" value="1"/>
</dbReference>
<dbReference type="AlphaFoldDB" id="A0A841EVF8"/>
<dbReference type="PROSITE" id="PS50112">
    <property type="entry name" value="PAS"/>
    <property type="match status" value="1"/>
</dbReference>
<feature type="domain" description="PAS" evidence="1">
    <location>
        <begin position="14"/>
        <end position="88"/>
    </location>
</feature>
<evidence type="ECO:0000313" key="2">
    <source>
        <dbReference type="EMBL" id="MBB6003441.1"/>
    </source>
</evidence>
<dbReference type="NCBIfam" id="TIGR00229">
    <property type="entry name" value="sensory_box"/>
    <property type="match status" value="1"/>
</dbReference>
<gene>
    <name evidence="2" type="ORF">HNP25_002099</name>
</gene>
<reference evidence="2 3" key="1">
    <citation type="submission" date="2020-08" db="EMBL/GenBank/DDBJ databases">
        <title>Functional genomics of gut bacteria from endangered species of beetles.</title>
        <authorList>
            <person name="Carlos-Shanley C."/>
        </authorList>
    </citation>
    <scope>NUCLEOTIDE SEQUENCE [LARGE SCALE GENOMIC DNA]</scope>
    <source>
        <strain evidence="2 3">S00070</strain>
    </source>
</reference>
<keyword evidence="3" id="KW-1185">Reference proteome</keyword>
<dbReference type="Proteomes" id="UP000524404">
    <property type="component" value="Unassembled WGS sequence"/>
</dbReference>
<organism evidence="2 3">
    <name type="scientific">Arcicella rosea</name>
    <dbReference type="NCBI Taxonomy" id="502909"/>
    <lineage>
        <taxon>Bacteria</taxon>
        <taxon>Pseudomonadati</taxon>
        <taxon>Bacteroidota</taxon>
        <taxon>Cytophagia</taxon>
        <taxon>Cytophagales</taxon>
        <taxon>Flectobacillaceae</taxon>
        <taxon>Arcicella</taxon>
    </lineage>
</organism>
<dbReference type="SUPFAM" id="SSF55785">
    <property type="entry name" value="PYP-like sensor domain (PAS domain)"/>
    <property type="match status" value="1"/>
</dbReference>
<proteinExistence type="predicted"/>
<comment type="caution">
    <text evidence="2">The sequence shown here is derived from an EMBL/GenBank/DDBJ whole genome shotgun (WGS) entry which is preliminary data.</text>
</comment>
<dbReference type="InterPro" id="IPR035965">
    <property type="entry name" value="PAS-like_dom_sf"/>
</dbReference>
<dbReference type="InterPro" id="IPR013655">
    <property type="entry name" value="PAS_fold_3"/>
</dbReference>
<accession>A0A841EVF8</accession>
<dbReference type="RefSeq" id="WP_184133920.1">
    <property type="nucleotide sequence ID" value="NZ_JACHKT010000013.1"/>
</dbReference>
<name>A0A841EVF8_9BACT</name>
<dbReference type="Pfam" id="PF08447">
    <property type="entry name" value="PAS_3"/>
    <property type="match status" value="1"/>
</dbReference>
<dbReference type="InterPro" id="IPR000014">
    <property type="entry name" value="PAS"/>
</dbReference>
<sequence>MERKPFFNLETDIRSKVTRHLLYDTPLSIYLLDIAQRRNIFMNEQYYKAIGYTAQEFESFGKDFLEEMIPPEDFENLYKFLEELTNSPKDDSHILVHRCICKDGSYKWFKNYITIFEREPSGVPKLVLGIGIEVTFQVKARQKLFEQIKKIEEISFSLSHELRHEHSKTLSILEFSKENKEMVEVEDLQWLAGSLYESTESIDKSIHSISKQLSSLKSEFISLNSIEI</sequence>
<dbReference type="EMBL" id="JACHKT010000013">
    <property type="protein sequence ID" value="MBB6003441.1"/>
    <property type="molecule type" value="Genomic_DNA"/>
</dbReference>
<protein>
    <submittedName>
        <fullName evidence="2">PAS domain S-box-containing protein</fullName>
    </submittedName>
</protein>
<evidence type="ECO:0000259" key="1">
    <source>
        <dbReference type="PROSITE" id="PS50112"/>
    </source>
</evidence>
<evidence type="ECO:0000313" key="3">
    <source>
        <dbReference type="Proteomes" id="UP000524404"/>
    </source>
</evidence>